<dbReference type="PANTHER" id="PTHR12526:SF630">
    <property type="entry name" value="GLYCOSYLTRANSFERASE"/>
    <property type="match status" value="1"/>
</dbReference>
<evidence type="ECO:0000313" key="4">
    <source>
        <dbReference type="Proteomes" id="UP000605099"/>
    </source>
</evidence>
<evidence type="ECO:0000259" key="2">
    <source>
        <dbReference type="Pfam" id="PF13439"/>
    </source>
</evidence>
<feature type="domain" description="Glycosyl transferase family 1" evidence="1">
    <location>
        <begin position="180"/>
        <end position="337"/>
    </location>
</feature>
<evidence type="ECO:0000259" key="1">
    <source>
        <dbReference type="Pfam" id="PF00534"/>
    </source>
</evidence>
<dbReference type="Proteomes" id="UP000605099">
    <property type="component" value="Unassembled WGS sequence"/>
</dbReference>
<reference evidence="4" key="1">
    <citation type="journal article" date="2019" name="Int. J. Syst. Evol. Microbiol.">
        <title>The Global Catalogue of Microorganisms (GCM) 10K type strain sequencing project: providing services to taxonomists for standard genome sequencing and annotation.</title>
        <authorList>
            <consortium name="The Broad Institute Genomics Platform"/>
            <consortium name="The Broad Institute Genome Sequencing Center for Infectious Disease"/>
            <person name="Wu L."/>
            <person name="Ma J."/>
        </authorList>
    </citation>
    <scope>NUCLEOTIDE SEQUENCE [LARGE SCALE GENOMIC DNA]</scope>
    <source>
        <strain evidence="4">CGMCC 1.6784</strain>
    </source>
</reference>
<comment type="caution">
    <text evidence="3">The sequence shown here is derived from an EMBL/GenBank/DDBJ whole genome shotgun (WGS) entry which is preliminary data.</text>
</comment>
<dbReference type="EMBL" id="BMLK01000003">
    <property type="protein sequence ID" value="GGN43408.1"/>
    <property type="molecule type" value="Genomic_DNA"/>
</dbReference>
<organism evidence="3 4">
    <name type="scientific">Novosphingobium indicum</name>
    <dbReference type="NCBI Taxonomy" id="462949"/>
    <lineage>
        <taxon>Bacteria</taxon>
        <taxon>Pseudomonadati</taxon>
        <taxon>Pseudomonadota</taxon>
        <taxon>Alphaproteobacteria</taxon>
        <taxon>Sphingomonadales</taxon>
        <taxon>Sphingomonadaceae</taxon>
        <taxon>Novosphingobium</taxon>
    </lineage>
</organism>
<proteinExistence type="predicted"/>
<keyword evidence="4" id="KW-1185">Reference proteome</keyword>
<accession>A0ABQ2JCU9</accession>
<sequence>MTRPRIAYVINSLEGGGAALPVPAIAQVLRDAGADVRVFALLERDGRALPPIAQAGLDPVIRTGGTGDHLSAALWLRREVQGWGATHLWTSLSRATILGLIVGPLLGLPVIAWQHNAFLNPWNRRLLRLLQKRAALWVADSRSVAALTEQRLGVRSERLETWPIYFADPEMPEARPWTPGEPLRLGSLGRLHPAKGYDVLIAALATLRASGFEPPVPIEIAVAGDGAEGERLKAQAAEAGVIGLTLAGYTAQPREFLAGQHLYLQPSRAEGFCIAAHEALTAGLPVIGARVGEMPHSIVPGETGWLVDPGDMNSLAGALREALSAPGAFAAMGSAARTSMFARFSKEQFAATGERIWRTVFPRNAYLR</sequence>
<dbReference type="SUPFAM" id="SSF53756">
    <property type="entry name" value="UDP-Glycosyltransferase/glycogen phosphorylase"/>
    <property type="match status" value="1"/>
</dbReference>
<name>A0ABQ2JCU9_9SPHN</name>
<dbReference type="Gene3D" id="3.40.50.2000">
    <property type="entry name" value="Glycogen Phosphorylase B"/>
    <property type="match status" value="2"/>
</dbReference>
<dbReference type="InterPro" id="IPR001296">
    <property type="entry name" value="Glyco_trans_1"/>
</dbReference>
<evidence type="ECO:0000313" key="3">
    <source>
        <dbReference type="EMBL" id="GGN43408.1"/>
    </source>
</evidence>
<protein>
    <recommendedName>
        <fullName evidence="5">Glycosyltransferase</fullName>
    </recommendedName>
</protein>
<dbReference type="PANTHER" id="PTHR12526">
    <property type="entry name" value="GLYCOSYLTRANSFERASE"/>
    <property type="match status" value="1"/>
</dbReference>
<evidence type="ECO:0008006" key="5">
    <source>
        <dbReference type="Google" id="ProtNLM"/>
    </source>
</evidence>
<gene>
    <name evidence="3" type="ORF">GCM10011349_07490</name>
</gene>
<dbReference type="InterPro" id="IPR028098">
    <property type="entry name" value="Glyco_trans_4-like_N"/>
</dbReference>
<dbReference type="Pfam" id="PF13439">
    <property type="entry name" value="Glyco_transf_4"/>
    <property type="match status" value="1"/>
</dbReference>
<dbReference type="Pfam" id="PF00534">
    <property type="entry name" value="Glycos_transf_1"/>
    <property type="match status" value="1"/>
</dbReference>
<feature type="domain" description="Glycosyltransferase subfamily 4-like N-terminal" evidence="2">
    <location>
        <begin position="16"/>
        <end position="163"/>
    </location>
</feature>
<dbReference type="RefSeq" id="WP_188818350.1">
    <property type="nucleotide sequence ID" value="NZ_BMLK01000003.1"/>
</dbReference>